<dbReference type="PANTHER" id="PTHR44329">
    <property type="entry name" value="SERINE/THREONINE-PROTEIN KINASE TNNI3K-RELATED"/>
    <property type="match status" value="1"/>
</dbReference>
<feature type="compositionally biased region" description="Polar residues" evidence="1">
    <location>
        <begin position="631"/>
        <end position="642"/>
    </location>
</feature>
<dbReference type="GO" id="GO:0004674">
    <property type="term" value="F:protein serine/threonine kinase activity"/>
    <property type="evidence" value="ECO:0007669"/>
    <property type="project" value="TreeGrafter"/>
</dbReference>
<organism evidence="3 4">
    <name type="scientific">Albugo candida</name>
    <dbReference type="NCBI Taxonomy" id="65357"/>
    <lineage>
        <taxon>Eukaryota</taxon>
        <taxon>Sar</taxon>
        <taxon>Stramenopiles</taxon>
        <taxon>Oomycota</taxon>
        <taxon>Peronosporomycetes</taxon>
        <taxon>Albuginales</taxon>
        <taxon>Albuginaceae</taxon>
        <taxon>Albugo</taxon>
    </lineage>
</organism>
<dbReference type="PROSITE" id="PS50011">
    <property type="entry name" value="PROTEIN_KINASE_DOM"/>
    <property type="match status" value="1"/>
</dbReference>
<feature type="region of interest" description="Disordered" evidence="1">
    <location>
        <begin position="71"/>
        <end position="90"/>
    </location>
</feature>
<dbReference type="Pfam" id="PF00069">
    <property type="entry name" value="Pkinase"/>
    <property type="match status" value="1"/>
</dbReference>
<reference evidence="3 4" key="1">
    <citation type="submission" date="2012-05" db="EMBL/GenBank/DDBJ databases">
        <title>Recombination and specialization in a pathogen metapopulation.</title>
        <authorList>
            <person name="Gardiner A."/>
            <person name="Kemen E."/>
            <person name="Schultz-Larsen T."/>
            <person name="MacLean D."/>
            <person name="Van Oosterhout C."/>
            <person name="Jones J.D.G."/>
        </authorList>
    </citation>
    <scope>NUCLEOTIDE SEQUENCE [LARGE SCALE GENOMIC DNA]</scope>
    <source>
        <strain evidence="3 4">Ac Nc2</strain>
    </source>
</reference>
<evidence type="ECO:0000259" key="2">
    <source>
        <dbReference type="PROSITE" id="PS50011"/>
    </source>
</evidence>
<dbReference type="EMBL" id="CAIX01000112">
    <property type="protein sequence ID" value="CCI45937.1"/>
    <property type="molecule type" value="Genomic_DNA"/>
</dbReference>
<feature type="domain" description="Protein kinase" evidence="2">
    <location>
        <begin position="261"/>
        <end position="662"/>
    </location>
</feature>
<dbReference type="AlphaFoldDB" id="A0A024GGF2"/>
<dbReference type="InterPro" id="IPR051681">
    <property type="entry name" value="Ser/Thr_Kinases-Pseudokinases"/>
</dbReference>
<comment type="caution">
    <text evidence="3">The sequence shown here is derived from an EMBL/GenBank/DDBJ whole genome shotgun (WGS) entry which is preliminary data.</text>
</comment>
<protein>
    <recommendedName>
        <fullName evidence="2">Protein kinase domain-containing protein</fullName>
    </recommendedName>
</protein>
<feature type="region of interest" description="Disordered" evidence="1">
    <location>
        <begin position="205"/>
        <end position="227"/>
    </location>
</feature>
<keyword evidence="4" id="KW-1185">Reference proteome</keyword>
<sequence>MDMLMHAATLKRKTRSDAKKERYEWSRRKGVDFGECTRASEDMYQETLARITCQGRKTLRSSAQTRALYVSESEKCPDTPPQQIMRSQSSRKRMINFSPERPQAQKFMLTDPEYDAENISQSCNIESSTVVMKSSNIEKPICSDLALSQSDFALSETLEFSTIPSPQTTLPADINDEEFDGVVCSAKETCSMISDKAWSDGQDLINFSRESPSKGTELPTDSGVSQSIEPEEITLLSSSEGFTSSSVMEDVGLFNCEYDVDYSGGIYGEGTDGTVVAAMIRGHKVALKKAKPSKGFSQFDAKQRSAVELYYLRRVRNVPGFVQCLGVCDGIDHTCIALEVMNGKLSEYLRRHGQQMKGFQSKRRYTLPFETTKAMIRQICKPMIILHEQLDIAHNDLACRNILLRTPPKGYESDWEPILKLSDFGRVRSREEEPPLFEVPFSFYKNVDIGCFAREILYRLLVGEPIPKEYMQTRSIQNHVEDIVVVDLPSNIHDALGPFKSLFFRCSGWGIRPSFREIQDHLQDLEFFDSIGNSPFPLKPDHPLSQVTKSQTSFSSPVITTTQHRTRKIRIETPSTLTPQFNRKNAKGTVNWLKARSTYRPVGPRKLPIQKLDKCYRTNTSSTQKDELRVTPQSATKASRRSMQILNKITQQHLQKKRGHDG</sequence>
<gene>
    <name evidence="3" type="ORF">BN9_068470</name>
</gene>
<evidence type="ECO:0000256" key="1">
    <source>
        <dbReference type="SAM" id="MobiDB-lite"/>
    </source>
</evidence>
<dbReference type="InterPro" id="IPR011009">
    <property type="entry name" value="Kinase-like_dom_sf"/>
</dbReference>
<dbReference type="SUPFAM" id="SSF56112">
    <property type="entry name" value="Protein kinase-like (PK-like)"/>
    <property type="match status" value="1"/>
</dbReference>
<dbReference type="GO" id="GO:0005524">
    <property type="term" value="F:ATP binding"/>
    <property type="evidence" value="ECO:0007669"/>
    <property type="project" value="InterPro"/>
</dbReference>
<evidence type="ECO:0000313" key="4">
    <source>
        <dbReference type="Proteomes" id="UP000053237"/>
    </source>
</evidence>
<dbReference type="Gene3D" id="1.10.510.10">
    <property type="entry name" value="Transferase(Phosphotransferase) domain 1"/>
    <property type="match status" value="1"/>
</dbReference>
<feature type="region of interest" description="Disordered" evidence="1">
    <location>
        <begin position="618"/>
        <end position="642"/>
    </location>
</feature>
<accession>A0A024GGF2</accession>
<dbReference type="InParanoid" id="A0A024GGF2"/>
<evidence type="ECO:0000313" key="3">
    <source>
        <dbReference type="EMBL" id="CCI45937.1"/>
    </source>
</evidence>
<proteinExistence type="predicted"/>
<dbReference type="Proteomes" id="UP000053237">
    <property type="component" value="Unassembled WGS sequence"/>
</dbReference>
<dbReference type="InterPro" id="IPR000719">
    <property type="entry name" value="Prot_kinase_dom"/>
</dbReference>
<dbReference type="OrthoDB" id="59118at2759"/>
<name>A0A024GGF2_9STRA</name>